<organism evidence="2 3">
    <name type="scientific">Vreelandella olivaria</name>
    <dbReference type="NCBI Taxonomy" id="390919"/>
    <lineage>
        <taxon>Bacteria</taxon>
        <taxon>Pseudomonadati</taxon>
        <taxon>Pseudomonadota</taxon>
        <taxon>Gammaproteobacteria</taxon>
        <taxon>Oceanospirillales</taxon>
        <taxon>Halomonadaceae</taxon>
        <taxon>Vreelandella</taxon>
    </lineage>
</organism>
<dbReference type="EMBL" id="AP019416">
    <property type="protein sequence ID" value="BBI48939.1"/>
    <property type="molecule type" value="Genomic_DNA"/>
</dbReference>
<dbReference type="InterPro" id="IPR000873">
    <property type="entry name" value="AMP-dep_synth/lig_dom"/>
</dbReference>
<dbReference type="Proteomes" id="UP000289555">
    <property type="component" value="Chromosome"/>
</dbReference>
<evidence type="ECO:0000313" key="3">
    <source>
        <dbReference type="Proteomes" id="UP000289555"/>
    </source>
</evidence>
<evidence type="ECO:0000313" key="2">
    <source>
        <dbReference type="EMBL" id="BBI48939.1"/>
    </source>
</evidence>
<proteinExistence type="predicted"/>
<accession>A0ABN5WPL8</accession>
<dbReference type="Gene3D" id="3.40.50.12780">
    <property type="entry name" value="N-terminal domain of ligase-like"/>
    <property type="match status" value="1"/>
</dbReference>
<evidence type="ECO:0000259" key="1">
    <source>
        <dbReference type="Pfam" id="PF00501"/>
    </source>
</evidence>
<dbReference type="Pfam" id="PF00501">
    <property type="entry name" value="AMP-binding"/>
    <property type="match status" value="1"/>
</dbReference>
<name>A0ABN5WPL8_9GAMM</name>
<keyword evidence="3" id="KW-1185">Reference proteome</keyword>
<dbReference type="SUPFAM" id="SSF56801">
    <property type="entry name" value="Acetyl-CoA synthetase-like"/>
    <property type="match status" value="1"/>
</dbReference>
<sequence>MAKRIRKLNPGQNVGLLLPTSSAGVIANMATLLAGKTLVNLNYTADQEALTSALSQAEITTVFTSQRFVKKRAARARR</sequence>
<feature type="domain" description="AMP-dependent synthetase/ligase" evidence="1">
    <location>
        <begin position="6"/>
        <end position="69"/>
    </location>
</feature>
<dbReference type="InterPro" id="IPR042099">
    <property type="entry name" value="ANL_N_sf"/>
</dbReference>
<protein>
    <recommendedName>
        <fullName evidence="1">AMP-dependent synthetase/ligase domain-containing protein</fullName>
    </recommendedName>
</protein>
<gene>
    <name evidence="2" type="ORF">HORIV_13600</name>
</gene>
<reference evidence="3" key="1">
    <citation type="journal article" date="2019" name="Microbiol. Resour. Announc.">
        <title>Complete Genome Sequence of Halomonas olivaria, a Moderately Halophilic Bacterium Isolated from Olive Processing Effluents, Obtained by Nanopore Sequencing.</title>
        <authorList>
            <person name="Nagata S."/>
            <person name="Ii K.M."/>
            <person name="Tsukimi T."/>
            <person name="Miura M.C."/>
            <person name="Galipon J."/>
            <person name="Arakawa K."/>
        </authorList>
    </citation>
    <scope>NUCLEOTIDE SEQUENCE [LARGE SCALE GENOMIC DNA]</scope>
    <source>
        <strain evidence="3">TYRC17</strain>
    </source>
</reference>